<organism evidence="10 11">
    <name type="scientific">Lentilactobacillus kisonensis F0435</name>
    <dbReference type="NCBI Taxonomy" id="797516"/>
    <lineage>
        <taxon>Bacteria</taxon>
        <taxon>Bacillati</taxon>
        <taxon>Bacillota</taxon>
        <taxon>Bacilli</taxon>
        <taxon>Lactobacillales</taxon>
        <taxon>Lactobacillaceae</taxon>
        <taxon>Lentilactobacillus</taxon>
    </lineage>
</organism>
<evidence type="ECO:0000256" key="6">
    <source>
        <dbReference type="ARBA" id="ARBA00022917"/>
    </source>
</evidence>
<evidence type="ECO:0000256" key="8">
    <source>
        <dbReference type="ARBA" id="ARBA00049339"/>
    </source>
</evidence>
<evidence type="ECO:0000256" key="1">
    <source>
        <dbReference type="ARBA" id="ARBA00005594"/>
    </source>
</evidence>
<dbReference type="InterPro" id="IPR014729">
    <property type="entry name" value="Rossmann-like_a/b/a_fold"/>
</dbReference>
<dbReference type="InterPro" id="IPR008909">
    <property type="entry name" value="DALR_anticod-bd"/>
</dbReference>
<dbReference type="InterPro" id="IPR001278">
    <property type="entry name" value="Arg-tRNA-ligase"/>
</dbReference>
<sequence length="160" mass="17642">MPNKEEVAKEVGVGAIIFGDLKNERTNNIDFVLEDQLKFEGETGPYVQYSHARAESILRKAGTIDFHGADKALDDPAAWETLTSLKEFPAIIESACKDFEPSEVAKYALRLAKAFNKYYAHSKILVEDDQLGARLSLVKAVSIVLKESLNLLGVKAPDAM</sequence>
<dbReference type="PANTHER" id="PTHR11956">
    <property type="entry name" value="ARGINYL-TRNA SYNTHETASE"/>
    <property type="match status" value="1"/>
</dbReference>
<dbReference type="GO" id="GO:0005524">
    <property type="term" value="F:ATP binding"/>
    <property type="evidence" value="ECO:0007669"/>
    <property type="project" value="UniProtKB-KW"/>
</dbReference>
<dbReference type="Gene3D" id="1.10.730.10">
    <property type="entry name" value="Isoleucyl-tRNA Synthetase, Domain 1"/>
    <property type="match status" value="1"/>
</dbReference>
<dbReference type="HOGENOM" id="CLU_1649991_0_0_9"/>
<dbReference type="CDD" id="cd07956">
    <property type="entry name" value="Anticodon_Ia_Arg"/>
    <property type="match status" value="1"/>
</dbReference>
<evidence type="ECO:0000313" key="10">
    <source>
        <dbReference type="EMBL" id="EHO45867.1"/>
    </source>
</evidence>
<evidence type="ECO:0000313" key="11">
    <source>
        <dbReference type="Proteomes" id="UP000005025"/>
    </source>
</evidence>
<dbReference type="EMBL" id="AGRJ01000278">
    <property type="protein sequence ID" value="EHO45867.1"/>
    <property type="molecule type" value="Genomic_DNA"/>
</dbReference>
<comment type="caution">
    <text evidence="10">The sequence shown here is derived from an EMBL/GenBank/DDBJ whole genome shotgun (WGS) entry which is preliminary data.</text>
</comment>
<dbReference type="Proteomes" id="UP000005025">
    <property type="component" value="Unassembled WGS sequence"/>
</dbReference>
<gene>
    <name evidence="10" type="ORF">HMPREF9104_03255</name>
</gene>
<dbReference type="InterPro" id="IPR009080">
    <property type="entry name" value="tRNAsynth_Ia_anticodon-bd"/>
</dbReference>
<dbReference type="FunFam" id="1.10.730.10:FF:000006">
    <property type="entry name" value="Arginyl-tRNA synthetase 2, mitochondrial"/>
    <property type="match status" value="1"/>
</dbReference>
<accession>H1LKV1</accession>
<feature type="domain" description="DALR anticodon binding" evidence="9">
    <location>
        <begin position="47"/>
        <end position="160"/>
    </location>
</feature>
<comment type="similarity">
    <text evidence="1">Belongs to the class-I aminoacyl-tRNA synthetase family.</text>
</comment>
<dbReference type="PATRIC" id="fig|797516.3.peg.2922"/>
<dbReference type="Gene3D" id="3.40.50.620">
    <property type="entry name" value="HUPs"/>
    <property type="match status" value="1"/>
</dbReference>
<evidence type="ECO:0000256" key="2">
    <source>
        <dbReference type="ARBA" id="ARBA00012837"/>
    </source>
</evidence>
<comment type="catalytic activity">
    <reaction evidence="8">
        <text>tRNA(Arg) + L-arginine + ATP = L-arginyl-tRNA(Arg) + AMP + diphosphate</text>
        <dbReference type="Rhea" id="RHEA:20301"/>
        <dbReference type="Rhea" id="RHEA-COMP:9658"/>
        <dbReference type="Rhea" id="RHEA-COMP:9673"/>
        <dbReference type="ChEBI" id="CHEBI:30616"/>
        <dbReference type="ChEBI" id="CHEBI:32682"/>
        <dbReference type="ChEBI" id="CHEBI:33019"/>
        <dbReference type="ChEBI" id="CHEBI:78442"/>
        <dbReference type="ChEBI" id="CHEBI:78513"/>
        <dbReference type="ChEBI" id="CHEBI:456215"/>
        <dbReference type="EC" id="6.1.1.19"/>
    </reaction>
</comment>
<dbReference type="SUPFAM" id="SSF47323">
    <property type="entry name" value="Anticodon-binding domain of a subclass of class I aminoacyl-tRNA synthetases"/>
    <property type="match status" value="1"/>
</dbReference>
<dbReference type="SMART" id="SM00836">
    <property type="entry name" value="DALR_1"/>
    <property type="match status" value="1"/>
</dbReference>
<dbReference type="STRING" id="797516.HMPREF9104_03255"/>
<dbReference type="Pfam" id="PF05746">
    <property type="entry name" value="DALR_1"/>
    <property type="match status" value="1"/>
</dbReference>
<name>H1LKV1_9LACO</name>
<keyword evidence="7" id="KW-0030">Aminoacyl-tRNA synthetase</keyword>
<evidence type="ECO:0000256" key="3">
    <source>
        <dbReference type="ARBA" id="ARBA00022598"/>
    </source>
</evidence>
<keyword evidence="5" id="KW-0067">ATP-binding</keyword>
<dbReference type="GO" id="GO:0004814">
    <property type="term" value="F:arginine-tRNA ligase activity"/>
    <property type="evidence" value="ECO:0007669"/>
    <property type="project" value="UniProtKB-EC"/>
</dbReference>
<evidence type="ECO:0000256" key="7">
    <source>
        <dbReference type="ARBA" id="ARBA00023146"/>
    </source>
</evidence>
<evidence type="ECO:0000256" key="5">
    <source>
        <dbReference type="ARBA" id="ARBA00022840"/>
    </source>
</evidence>
<proteinExistence type="inferred from homology"/>
<dbReference type="GO" id="GO:0006420">
    <property type="term" value="P:arginyl-tRNA aminoacylation"/>
    <property type="evidence" value="ECO:0007669"/>
    <property type="project" value="InterPro"/>
</dbReference>
<protein>
    <recommendedName>
        <fullName evidence="2">arginine--tRNA ligase</fullName>
        <ecNumber evidence="2">6.1.1.19</ecNumber>
    </recommendedName>
</protein>
<reference evidence="10 11" key="1">
    <citation type="submission" date="2011-09" db="EMBL/GenBank/DDBJ databases">
        <authorList>
            <person name="Weinstock G."/>
            <person name="Sodergren E."/>
            <person name="Clifton S."/>
            <person name="Fulton L."/>
            <person name="Fulton B."/>
            <person name="Courtney L."/>
            <person name="Fronick C."/>
            <person name="Harrison M."/>
            <person name="Strong C."/>
            <person name="Farmer C."/>
            <person name="Delahaunty K."/>
            <person name="Markovic C."/>
            <person name="Hall O."/>
            <person name="Minx P."/>
            <person name="Tomlinson C."/>
            <person name="Mitreva M."/>
            <person name="Hou S."/>
            <person name="Chen J."/>
            <person name="Wollam A."/>
            <person name="Pepin K.H."/>
            <person name="Johnson M."/>
            <person name="Bhonagiri V."/>
            <person name="Zhang X."/>
            <person name="Suruliraj S."/>
            <person name="Warren W."/>
            <person name="Chinwalla A."/>
            <person name="Mardis E.R."/>
            <person name="Wilson R.K."/>
        </authorList>
    </citation>
    <scope>NUCLEOTIDE SEQUENCE [LARGE SCALE GENOMIC DNA]</scope>
    <source>
        <strain evidence="10 11">F0435</strain>
    </source>
</reference>
<keyword evidence="6" id="KW-0648">Protein biosynthesis</keyword>
<dbReference type="AlphaFoldDB" id="H1LKV1"/>
<keyword evidence="4" id="KW-0547">Nucleotide-binding</keyword>
<dbReference type="PANTHER" id="PTHR11956:SF5">
    <property type="entry name" value="ARGININE--TRNA LIGASE, CYTOPLASMIC"/>
    <property type="match status" value="1"/>
</dbReference>
<evidence type="ECO:0000259" key="9">
    <source>
        <dbReference type="SMART" id="SM00836"/>
    </source>
</evidence>
<dbReference type="EC" id="6.1.1.19" evidence="2"/>
<keyword evidence="3" id="KW-0436">Ligase</keyword>
<evidence type="ECO:0000256" key="4">
    <source>
        <dbReference type="ARBA" id="ARBA00022741"/>
    </source>
</evidence>